<evidence type="ECO:0000313" key="2">
    <source>
        <dbReference type="Proteomes" id="UP000050909"/>
    </source>
</evidence>
<comment type="caution">
    <text evidence="1">The sequence shown here is derived from an EMBL/GenBank/DDBJ whole genome shotgun (WGS) entry which is preliminary data.</text>
</comment>
<gene>
    <name evidence="1" type="ORF">FC62_GL001256</name>
</gene>
<organism evidence="1 2">
    <name type="scientific">Amylolactobacillus amylotrophicus DSM 20534</name>
    <dbReference type="NCBI Taxonomy" id="1423722"/>
    <lineage>
        <taxon>Bacteria</taxon>
        <taxon>Bacillati</taxon>
        <taxon>Bacillota</taxon>
        <taxon>Bacilli</taxon>
        <taxon>Lactobacillales</taxon>
        <taxon>Lactobacillaceae</taxon>
        <taxon>Amylolactobacillus</taxon>
    </lineage>
</organism>
<accession>A0A0R1GUS5</accession>
<dbReference type="Proteomes" id="UP000050909">
    <property type="component" value="Unassembled WGS sequence"/>
</dbReference>
<dbReference type="PATRIC" id="fig|1423722.3.peg.1281"/>
<keyword evidence="2" id="KW-1185">Reference proteome</keyword>
<dbReference type="AlphaFoldDB" id="A0A0R1GUS5"/>
<name>A0A0R1GUS5_9LACO</name>
<sequence>MDIAVESADGGEFMVGDYIWANNMGCEGRRGITSKIILFDVTRTFPVPKCRPNSTGCP</sequence>
<protein>
    <submittedName>
        <fullName evidence="1">Uncharacterized protein</fullName>
    </submittedName>
</protein>
<reference evidence="1 2" key="1">
    <citation type="journal article" date="2015" name="Genome Announc.">
        <title>Expanding the biotechnology potential of lactobacilli through comparative genomics of 213 strains and associated genera.</title>
        <authorList>
            <person name="Sun Z."/>
            <person name="Harris H.M."/>
            <person name="McCann A."/>
            <person name="Guo C."/>
            <person name="Argimon S."/>
            <person name="Zhang W."/>
            <person name="Yang X."/>
            <person name="Jeffery I.B."/>
            <person name="Cooney J.C."/>
            <person name="Kagawa T.F."/>
            <person name="Liu W."/>
            <person name="Song Y."/>
            <person name="Salvetti E."/>
            <person name="Wrobel A."/>
            <person name="Rasinkangas P."/>
            <person name="Parkhill J."/>
            <person name="Rea M.C."/>
            <person name="O'Sullivan O."/>
            <person name="Ritari J."/>
            <person name="Douillard F.P."/>
            <person name="Paul Ross R."/>
            <person name="Yang R."/>
            <person name="Briner A.E."/>
            <person name="Felis G.E."/>
            <person name="de Vos W.M."/>
            <person name="Barrangou R."/>
            <person name="Klaenhammer T.R."/>
            <person name="Caufield P.W."/>
            <person name="Cui Y."/>
            <person name="Zhang H."/>
            <person name="O'Toole P.W."/>
        </authorList>
    </citation>
    <scope>NUCLEOTIDE SEQUENCE [LARGE SCALE GENOMIC DNA]</scope>
    <source>
        <strain evidence="1 2">DSM 20534</strain>
    </source>
</reference>
<dbReference type="EMBL" id="AZCV01000004">
    <property type="protein sequence ID" value="KRK37640.1"/>
    <property type="molecule type" value="Genomic_DNA"/>
</dbReference>
<evidence type="ECO:0000313" key="1">
    <source>
        <dbReference type="EMBL" id="KRK37640.1"/>
    </source>
</evidence>
<proteinExistence type="predicted"/>